<feature type="transmembrane region" description="Helical" evidence="1">
    <location>
        <begin position="968"/>
        <end position="992"/>
    </location>
</feature>
<sequence>MTAAELGSALARWALRRPVTTCMLFLSMILLGAISSRLLPLEKFPGVDIPQIVVQVSYPNSTPVEIERLITRPLEEALATLSNVSRMRSTSTSEMGQVLLEFEWGQDIRTKTVDAREKVDAIKHLLPADAGRVVVFQFNTEDMPVFQLRISSQRDLTNAYDLLDRSLRKPIERVDGVSRVTLYGVEPQHIVIRLNRDVLLANQLDPAQVTAALQQANFSLTAGYLENEHERILVNPVGEFRSEYEIGELPIRPGLKLRDIADISREMPRKTDARHLDQSYAIGMEIFKESNANLVEVSTRVMKVIEEIRQDPQFNGIHLFIMDDTAKGVTSSLSDLVNAGLVGALLSFIILFLFLRDIVTTLVIVLSVPIAICIALGGMYFLGYSLNILSLMGLMLAVGMLIDNAVVMTESILFEREQGATPEQATIRGVGQVSLAVITGTVTTAIVFLPNIFGQQTDLTIFLEHTAVSICISLFASLLLSQTLVPLLITKLPKLNASKPGDYQQFPRYRKALQWTLNHPGWTGTIALVLLVSIAVPLGAISGDGEGQDFGNRLYLNYQINSQYTLPEVADEVNQLETYLYANKDNFHIDSVYSYYTSNYAISTLLLKDDLPEKTTELMQRIRADLPTMLRSNPKFGFGGGRDGVQVTLSGQSTDVLQRLAQQMVPVLSQINGLTDVQTELEAGQFELVIHVDRERAYHFGLSSADVARTVATALRGQRLRSYRGDPNGEIELRVAFDRELEYSLAALYQLPVTQLEHKVVRLQDIATLVKQPQQSQIRRIDRRTALQINANLNELTLGAAREQITAVLSQLELPAGYMWSLDGSFQRQRDNENVMLMNSLLAVALIYIVMAALFESLILPTAIITSLVYSIVGVFWTLMLMGESMGIMAMIGILILMGIVVNNGIVMVDRINQLRQEGMALNDAIIEGSLNRFRPILMTVATTVAGLIPLAVGNTQFGGDGPSYTPMAIAIIGGLLFSTITSLFLVPYVYARLLGLRARWQRLIQHAQQQVNRLLPG</sequence>
<reference evidence="4" key="1">
    <citation type="submission" date="2016-10" db="EMBL/GenBank/DDBJ databases">
        <authorList>
            <person name="Varghese N."/>
            <person name="Submissions S."/>
        </authorList>
    </citation>
    <scope>NUCLEOTIDE SEQUENCE [LARGE SCALE GENOMIC DNA]</scope>
    <source>
        <strain evidence="4">CGMCC 1.10824</strain>
    </source>
</reference>
<dbReference type="PANTHER" id="PTHR32063:SF73">
    <property type="entry name" value="RND SUPERFAMILY EFFLUX PUMP PERMEASE COMPONENT 1"/>
    <property type="match status" value="1"/>
</dbReference>
<feature type="transmembrane region" description="Helical" evidence="1">
    <location>
        <begin position="362"/>
        <end position="382"/>
    </location>
</feature>
<gene>
    <name evidence="3" type="ORF">SAMN02927930_00425</name>
</gene>
<keyword evidence="4" id="KW-1185">Reference proteome</keyword>
<feature type="domain" description="SSD" evidence="2">
    <location>
        <begin position="365"/>
        <end position="487"/>
    </location>
</feature>
<keyword evidence="1" id="KW-0472">Membrane</keyword>
<dbReference type="SUPFAM" id="SSF82866">
    <property type="entry name" value="Multidrug efflux transporter AcrB transmembrane domain"/>
    <property type="match status" value="2"/>
</dbReference>
<feature type="transmembrane region" description="Helical" evidence="1">
    <location>
        <begin position="21"/>
        <end position="39"/>
    </location>
</feature>
<evidence type="ECO:0000313" key="3">
    <source>
        <dbReference type="EMBL" id="SDB11005.1"/>
    </source>
</evidence>
<evidence type="ECO:0000313" key="4">
    <source>
        <dbReference type="Proteomes" id="UP000199626"/>
    </source>
</evidence>
<feature type="transmembrane region" description="Helical" evidence="1">
    <location>
        <begin position="888"/>
        <end position="909"/>
    </location>
</feature>
<dbReference type="RefSeq" id="WP_092591280.1">
    <property type="nucleotide sequence ID" value="NZ_FMXN01000002.1"/>
</dbReference>
<dbReference type="OrthoDB" id="5287122at2"/>
<feature type="transmembrane region" description="Helical" evidence="1">
    <location>
        <begin position="388"/>
        <end position="408"/>
    </location>
</feature>
<protein>
    <submittedName>
        <fullName evidence="3">Multidrug efflux pump subunit AcrB</fullName>
    </submittedName>
</protein>
<dbReference type="Pfam" id="PF00873">
    <property type="entry name" value="ACR_tran"/>
    <property type="match status" value="1"/>
</dbReference>
<keyword evidence="1" id="KW-0812">Transmembrane</keyword>
<evidence type="ECO:0000256" key="1">
    <source>
        <dbReference type="SAM" id="Phobius"/>
    </source>
</evidence>
<proteinExistence type="predicted"/>
<dbReference type="InterPro" id="IPR027463">
    <property type="entry name" value="AcrB_DN_DC_subdom"/>
</dbReference>
<dbReference type="Gene3D" id="3.30.2090.10">
    <property type="entry name" value="Multidrug efflux transporter AcrB TolC docking domain, DN and DC subdomains"/>
    <property type="match status" value="2"/>
</dbReference>
<dbReference type="InterPro" id="IPR001036">
    <property type="entry name" value="Acrflvin-R"/>
</dbReference>
<dbReference type="GO" id="GO:0005886">
    <property type="term" value="C:plasma membrane"/>
    <property type="evidence" value="ECO:0007669"/>
    <property type="project" value="TreeGrafter"/>
</dbReference>
<dbReference type="Gene3D" id="3.30.70.1430">
    <property type="entry name" value="Multidrug efflux transporter AcrB pore domain"/>
    <property type="match status" value="2"/>
</dbReference>
<feature type="transmembrane region" description="Helical" evidence="1">
    <location>
        <begin position="520"/>
        <end position="540"/>
    </location>
</feature>
<dbReference type="GO" id="GO:0042910">
    <property type="term" value="F:xenobiotic transmembrane transporter activity"/>
    <property type="evidence" value="ECO:0007669"/>
    <property type="project" value="TreeGrafter"/>
</dbReference>
<dbReference type="InterPro" id="IPR000731">
    <property type="entry name" value="SSD"/>
</dbReference>
<accession>A0A1G6ARJ0</accession>
<name>A0A1G6ARJ0_9GAMM</name>
<evidence type="ECO:0000259" key="2">
    <source>
        <dbReference type="PROSITE" id="PS50156"/>
    </source>
</evidence>
<dbReference type="Gene3D" id="3.30.70.1440">
    <property type="entry name" value="Multidrug efflux transporter AcrB pore domain"/>
    <property type="match status" value="1"/>
</dbReference>
<dbReference type="Proteomes" id="UP000199626">
    <property type="component" value="Unassembled WGS sequence"/>
</dbReference>
<dbReference type="PRINTS" id="PR00702">
    <property type="entry name" value="ACRIFLAVINRP"/>
</dbReference>
<feature type="transmembrane region" description="Helical" evidence="1">
    <location>
        <begin position="835"/>
        <end position="855"/>
    </location>
</feature>
<keyword evidence="1" id="KW-1133">Transmembrane helix</keyword>
<dbReference type="EMBL" id="FMXN01000002">
    <property type="protein sequence ID" value="SDB11005.1"/>
    <property type="molecule type" value="Genomic_DNA"/>
</dbReference>
<feature type="transmembrane region" description="Helical" evidence="1">
    <location>
        <begin position="465"/>
        <end position="489"/>
    </location>
</feature>
<dbReference type="Gene3D" id="1.20.1640.10">
    <property type="entry name" value="Multidrug efflux transporter AcrB transmembrane domain"/>
    <property type="match status" value="2"/>
</dbReference>
<dbReference type="PROSITE" id="PS50156">
    <property type="entry name" value="SSD"/>
    <property type="match status" value="1"/>
</dbReference>
<feature type="transmembrane region" description="Helical" evidence="1">
    <location>
        <begin position="862"/>
        <end position="882"/>
    </location>
</feature>
<dbReference type="PANTHER" id="PTHR32063">
    <property type="match status" value="1"/>
</dbReference>
<feature type="transmembrane region" description="Helical" evidence="1">
    <location>
        <begin position="336"/>
        <end position="355"/>
    </location>
</feature>
<organism evidence="3 4">
    <name type="scientific">Pseudidiomarina indica</name>
    <dbReference type="NCBI Taxonomy" id="1159017"/>
    <lineage>
        <taxon>Bacteria</taxon>
        <taxon>Pseudomonadati</taxon>
        <taxon>Pseudomonadota</taxon>
        <taxon>Gammaproteobacteria</taxon>
        <taxon>Alteromonadales</taxon>
        <taxon>Idiomarinaceae</taxon>
        <taxon>Pseudidiomarina</taxon>
    </lineage>
</organism>
<feature type="transmembrane region" description="Helical" evidence="1">
    <location>
        <begin position="429"/>
        <end position="453"/>
    </location>
</feature>
<dbReference type="Gene3D" id="3.30.70.1320">
    <property type="entry name" value="Multidrug efflux transporter AcrB pore domain like"/>
    <property type="match status" value="1"/>
</dbReference>
<dbReference type="AlphaFoldDB" id="A0A1G6ARJ0"/>
<dbReference type="STRING" id="1159017.SAMN02927930_00425"/>
<dbReference type="SUPFAM" id="SSF82714">
    <property type="entry name" value="Multidrug efflux transporter AcrB TolC docking domain, DN and DC subdomains"/>
    <property type="match status" value="2"/>
</dbReference>
<feature type="transmembrane region" description="Helical" evidence="1">
    <location>
        <begin position="937"/>
        <end position="956"/>
    </location>
</feature>
<dbReference type="SUPFAM" id="SSF82693">
    <property type="entry name" value="Multidrug efflux transporter AcrB pore domain, PN1, PN2, PC1 and PC2 subdomains"/>
    <property type="match status" value="2"/>
</dbReference>